<protein>
    <submittedName>
        <fullName evidence="1">Predicted deacylase</fullName>
    </submittedName>
</protein>
<dbReference type="GO" id="GO:0016788">
    <property type="term" value="F:hydrolase activity, acting on ester bonds"/>
    <property type="evidence" value="ECO:0007669"/>
    <property type="project" value="InterPro"/>
</dbReference>
<dbReference type="GO" id="GO:0046872">
    <property type="term" value="F:metal ion binding"/>
    <property type="evidence" value="ECO:0007669"/>
    <property type="project" value="UniProtKB-KW"/>
</dbReference>
<dbReference type="Gene3D" id="3.40.630.10">
    <property type="entry name" value="Zn peptidases"/>
    <property type="match status" value="2"/>
</dbReference>
<gene>
    <name evidence="1" type="ORF">SY1_16300</name>
</gene>
<reference evidence="1 2" key="2">
    <citation type="submission" date="2010-03" db="EMBL/GenBank/DDBJ databases">
        <authorList>
            <person name="Pajon A."/>
        </authorList>
    </citation>
    <scope>NUCLEOTIDE SEQUENCE [LARGE SCALE GENOMIC DNA]</scope>
    <source>
        <strain evidence="1 2">SGP1</strain>
    </source>
</reference>
<organism evidence="1 2">
    <name type="scientific">Fretibacterium fastidiosum</name>
    <dbReference type="NCBI Taxonomy" id="651822"/>
    <lineage>
        <taxon>Bacteria</taxon>
        <taxon>Thermotogati</taxon>
        <taxon>Synergistota</taxon>
        <taxon>Synergistia</taxon>
        <taxon>Synergistales</taxon>
        <taxon>Aminobacteriaceae</taxon>
        <taxon>Fretibacterium</taxon>
    </lineage>
</organism>
<evidence type="ECO:0000313" key="1">
    <source>
        <dbReference type="EMBL" id="CBL28606.1"/>
    </source>
</evidence>
<proteinExistence type="predicted"/>
<dbReference type="KEGG" id="sbr:SY1_16300"/>
<name>A0AB94IXT0_9BACT</name>
<sequence>MKGFFAKERGSALTALLLCVGVGLTSWAAARSFMSMWELDALAPAPGFERHRLSEWEPSLSGSPGDTPVFIQQGREPGGTIFIMGGIHANEPAGYMAAVVCLERAQVERGRLIVMPFSNLSALTHNSPQDAAPQRLRFTRDDGTVRSFRCGSRATNPIHQWPNPNTYVHFPSGQELDGTSRANQNRAFPGTLNEGLTQRVGYAITEMLRAERVDLAFDLHEAAPEYPVVNAMVAHENSMELAAVAAMELEMMGLPMRLEPSPKNLHGLSHREWGDSIPTLLPILMEAANPGQGRLRGRTDEALFLTGADKAYVRAAALGRLFVPYDGSQPIQLRVGRHLAAIQAVLSAMEELYPDRAVAVSGIPGFEEVVSHDVGHWLNPLPGL</sequence>
<dbReference type="EMBL" id="FP929056">
    <property type="protein sequence ID" value="CBL28606.1"/>
    <property type="molecule type" value="Genomic_DNA"/>
</dbReference>
<accession>A0AB94IXT0</accession>
<dbReference type="AlphaFoldDB" id="A0AB94IXT0"/>
<dbReference type="SUPFAM" id="SSF53187">
    <property type="entry name" value="Zn-dependent exopeptidases"/>
    <property type="match status" value="1"/>
</dbReference>
<keyword evidence="2" id="KW-1185">Reference proteome</keyword>
<dbReference type="RefSeq" id="WP_015556753.1">
    <property type="nucleotide sequence ID" value="NC_021038.1"/>
</dbReference>
<dbReference type="Proteomes" id="UP000008957">
    <property type="component" value="Chromosome"/>
</dbReference>
<evidence type="ECO:0000313" key="2">
    <source>
        <dbReference type="Proteomes" id="UP000008957"/>
    </source>
</evidence>
<reference evidence="2" key="1">
    <citation type="submission" date="2010-03" db="EMBL/GenBank/DDBJ databases">
        <title>The genome sequence of Synergistetes sp. SGP1.</title>
        <authorList>
            <consortium name="metaHIT consortium -- http://www.metahit.eu/"/>
            <person name="Pajon A."/>
            <person name="Turner K."/>
            <person name="Parkhill J."/>
            <person name="Wade W."/>
            <person name="Vartoukian S."/>
        </authorList>
    </citation>
    <scope>NUCLEOTIDE SEQUENCE [LARGE SCALE GENOMIC DNA]</scope>
    <source>
        <strain evidence="2">SGP1</strain>
    </source>
</reference>